<keyword evidence="2" id="KW-0472">Membrane</keyword>
<evidence type="ECO:0000313" key="4">
    <source>
        <dbReference type="Proteomes" id="UP001058974"/>
    </source>
</evidence>
<comment type="subcellular location">
    <subcellularLocation>
        <location evidence="2">Membrane</location>
    </subcellularLocation>
</comment>
<dbReference type="Gramene" id="Psat02G0367400-T1">
    <property type="protein sequence ID" value="KAI5437645.1"/>
    <property type="gene ID" value="KIW84_023674"/>
</dbReference>
<evidence type="ECO:0000256" key="1">
    <source>
        <dbReference type="ARBA" id="ARBA00022737"/>
    </source>
</evidence>
<proteinExistence type="inferred from homology"/>
<keyword evidence="4" id="KW-1185">Reference proteome</keyword>
<dbReference type="PANTHER" id="PTHR23056">
    <property type="entry name" value="CALCINEURIN B"/>
    <property type="match status" value="1"/>
</dbReference>
<keyword evidence="2" id="KW-0479">Metal-binding</keyword>
<dbReference type="GO" id="GO:0019900">
    <property type="term" value="F:kinase binding"/>
    <property type="evidence" value="ECO:0007669"/>
    <property type="project" value="UniProtKB-UniRule"/>
</dbReference>
<dbReference type="PANTHER" id="PTHR23056:SF138">
    <property type="entry name" value="CALCINEURIN B-LIKE PROTEIN 3"/>
    <property type="match status" value="1"/>
</dbReference>
<protein>
    <recommendedName>
        <fullName evidence="2">Calcineurin B-like protein</fullName>
    </recommendedName>
</protein>
<dbReference type="GO" id="GO:0005509">
    <property type="term" value="F:calcium ion binding"/>
    <property type="evidence" value="ECO:0007669"/>
    <property type="project" value="UniProtKB-UniRule"/>
</dbReference>
<keyword evidence="1 2" id="KW-0677">Repeat</keyword>
<organism evidence="3 4">
    <name type="scientific">Pisum sativum</name>
    <name type="common">Garden pea</name>
    <name type="synonym">Lathyrus oleraceus</name>
    <dbReference type="NCBI Taxonomy" id="3888"/>
    <lineage>
        <taxon>Eukaryota</taxon>
        <taxon>Viridiplantae</taxon>
        <taxon>Streptophyta</taxon>
        <taxon>Embryophyta</taxon>
        <taxon>Tracheophyta</taxon>
        <taxon>Spermatophyta</taxon>
        <taxon>Magnoliopsida</taxon>
        <taxon>eudicotyledons</taxon>
        <taxon>Gunneridae</taxon>
        <taxon>Pentapetalae</taxon>
        <taxon>rosids</taxon>
        <taxon>fabids</taxon>
        <taxon>Fabales</taxon>
        <taxon>Fabaceae</taxon>
        <taxon>Papilionoideae</taxon>
        <taxon>50 kb inversion clade</taxon>
        <taxon>NPAAA clade</taxon>
        <taxon>Hologalegina</taxon>
        <taxon>IRL clade</taxon>
        <taxon>Fabeae</taxon>
        <taxon>Lathyrus</taxon>
    </lineage>
</organism>
<dbReference type="AlphaFoldDB" id="A0A9D5BBH0"/>
<dbReference type="InterPro" id="IPR045198">
    <property type="entry name" value="CNBL1-10"/>
</dbReference>
<comment type="subunit">
    <text evidence="2">Homodimer. Interacts with CIPK.</text>
</comment>
<comment type="caution">
    <text evidence="3">The sequence shown here is derived from an EMBL/GenBank/DDBJ whole genome shotgun (WGS) entry which is preliminary data.</text>
</comment>
<sequence length="168" mass="19542">MLQNSQATMIQPRVEYFDFERQRNIRLRCEERSKFFAPLLQRRDLMQKTSLEDPKAIVEKIVFSISKIKSILGVLLKKEEERVNNVVINNELINEEVFYLALSETSKEDNLFTDGVLDLVDTKCKGILGFKDFARVLSIFHPNAPIAKKIEFPPKCSVAVKQQFRNVY</sequence>
<keyword evidence="2" id="KW-0106">Calcium</keyword>
<evidence type="ECO:0000313" key="3">
    <source>
        <dbReference type="EMBL" id="KAI5437645.1"/>
    </source>
</evidence>
<name>A0A9D5BBH0_PEA</name>
<reference evidence="3 4" key="1">
    <citation type="journal article" date="2022" name="Nat. Genet.">
        <title>Improved pea reference genome and pan-genome highlight genomic features and evolutionary characteristics.</title>
        <authorList>
            <person name="Yang T."/>
            <person name="Liu R."/>
            <person name="Luo Y."/>
            <person name="Hu S."/>
            <person name="Wang D."/>
            <person name="Wang C."/>
            <person name="Pandey M.K."/>
            <person name="Ge S."/>
            <person name="Xu Q."/>
            <person name="Li N."/>
            <person name="Li G."/>
            <person name="Huang Y."/>
            <person name="Saxena R.K."/>
            <person name="Ji Y."/>
            <person name="Li M."/>
            <person name="Yan X."/>
            <person name="He Y."/>
            <person name="Liu Y."/>
            <person name="Wang X."/>
            <person name="Xiang C."/>
            <person name="Varshney R.K."/>
            <person name="Ding H."/>
            <person name="Gao S."/>
            <person name="Zong X."/>
        </authorList>
    </citation>
    <scope>NUCLEOTIDE SEQUENCE [LARGE SCALE GENOMIC DNA]</scope>
    <source>
        <strain evidence="3 4">cv. Zhongwan 6</strain>
    </source>
</reference>
<dbReference type="GO" id="GO:0016020">
    <property type="term" value="C:membrane"/>
    <property type="evidence" value="ECO:0007669"/>
    <property type="project" value="UniProtKB-SubCell"/>
</dbReference>
<comment type="similarity">
    <text evidence="2">Belongs to the calcineurin regulatory subunit family.</text>
</comment>
<comment type="function">
    <text evidence="2">Acts as a calcium sensor. CBL proteins interact with CIPK serine-threonine protein kinases. Binding of a CBL protein to the regulatory NAF domain of a CIPK protein lead to the activation of the kinase in a calcium-dependent manner.</text>
</comment>
<evidence type="ECO:0000256" key="2">
    <source>
        <dbReference type="RuleBase" id="RU369080"/>
    </source>
</evidence>
<gene>
    <name evidence="3" type="ORF">KIW84_023674</name>
</gene>
<dbReference type="Gene3D" id="1.10.238.10">
    <property type="entry name" value="EF-hand"/>
    <property type="match status" value="1"/>
</dbReference>
<dbReference type="GO" id="GO:0019722">
    <property type="term" value="P:calcium-mediated signaling"/>
    <property type="evidence" value="ECO:0007669"/>
    <property type="project" value="UniProtKB-UniRule"/>
</dbReference>
<accession>A0A9D5BBH0</accession>
<dbReference type="Proteomes" id="UP001058974">
    <property type="component" value="Chromosome 2"/>
</dbReference>
<dbReference type="EMBL" id="JAMSHJ010000002">
    <property type="protein sequence ID" value="KAI5437645.1"/>
    <property type="molecule type" value="Genomic_DNA"/>
</dbReference>